<keyword evidence="1 8" id="KW-0378">Hydrolase</keyword>
<feature type="region of interest" description="Disordered" evidence="6">
    <location>
        <begin position="101"/>
        <end position="132"/>
    </location>
</feature>
<dbReference type="EMBL" id="BQFW01000004">
    <property type="protein sequence ID" value="GJJ70648.1"/>
    <property type="molecule type" value="Genomic_DNA"/>
</dbReference>
<organism evidence="8 9">
    <name type="scientific">Entomortierella parvispora</name>
    <dbReference type="NCBI Taxonomy" id="205924"/>
    <lineage>
        <taxon>Eukaryota</taxon>
        <taxon>Fungi</taxon>
        <taxon>Fungi incertae sedis</taxon>
        <taxon>Mucoromycota</taxon>
        <taxon>Mortierellomycotina</taxon>
        <taxon>Mortierellomycetes</taxon>
        <taxon>Mortierellales</taxon>
        <taxon>Mortierellaceae</taxon>
        <taxon>Entomortierella</taxon>
    </lineage>
</organism>
<evidence type="ECO:0000259" key="7">
    <source>
        <dbReference type="PROSITE" id="PS50035"/>
    </source>
</evidence>
<dbReference type="InterPro" id="IPR051406">
    <property type="entry name" value="PLD_domain"/>
</dbReference>
<dbReference type="OrthoDB" id="5205528at2759"/>
<gene>
    <name evidence="8" type="ORF">EMPS_02998</name>
</gene>
<evidence type="ECO:0000256" key="6">
    <source>
        <dbReference type="SAM" id="MobiDB-lite"/>
    </source>
</evidence>
<reference evidence="8" key="1">
    <citation type="submission" date="2021-11" db="EMBL/GenBank/DDBJ databases">
        <authorList>
            <person name="Herlambang A."/>
            <person name="Guo Y."/>
            <person name="Takashima Y."/>
            <person name="Nishizawa T."/>
        </authorList>
    </citation>
    <scope>NUCLEOTIDE SEQUENCE</scope>
    <source>
        <strain evidence="8">E1425</strain>
    </source>
</reference>
<evidence type="ECO:0000313" key="8">
    <source>
        <dbReference type="EMBL" id="GJJ70648.1"/>
    </source>
</evidence>
<reference evidence="8" key="2">
    <citation type="journal article" date="2022" name="Microbiol. Resour. Announc.">
        <title>Whole-Genome Sequence of Entomortierella parvispora E1425, a Mucoromycotan Fungus Associated with Burkholderiaceae-Related Endosymbiotic Bacteria.</title>
        <authorList>
            <person name="Herlambang A."/>
            <person name="Guo Y."/>
            <person name="Takashima Y."/>
            <person name="Narisawa K."/>
            <person name="Ohta H."/>
            <person name="Nishizawa T."/>
        </authorList>
    </citation>
    <scope>NUCLEOTIDE SEQUENCE</scope>
    <source>
        <strain evidence="8">E1425</strain>
    </source>
</reference>
<keyword evidence="2" id="KW-0442">Lipid degradation</keyword>
<dbReference type="InterPro" id="IPR025202">
    <property type="entry name" value="PLD-like_dom"/>
</dbReference>
<proteinExistence type="inferred from homology"/>
<name>A0A9P3H6G5_9FUNG</name>
<keyword evidence="3" id="KW-0443">Lipid metabolism</keyword>
<evidence type="ECO:0000256" key="4">
    <source>
        <dbReference type="ARBA" id="ARBA00038012"/>
    </source>
</evidence>
<feature type="domain" description="PLD phosphodiesterase" evidence="7">
    <location>
        <begin position="224"/>
        <end position="251"/>
    </location>
</feature>
<keyword evidence="9" id="KW-1185">Reference proteome</keyword>
<evidence type="ECO:0000256" key="3">
    <source>
        <dbReference type="ARBA" id="ARBA00023098"/>
    </source>
</evidence>
<dbReference type="AlphaFoldDB" id="A0A9P3H6G5"/>
<dbReference type="PANTHER" id="PTHR43856">
    <property type="entry name" value="CARDIOLIPIN HYDROLASE"/>
    <property type="match status" value="1"/>
</dbReference>
<evidence type="ECO:0000256" key="2">
    <source>
        <dbReference type="ARBA" id="ARBA00022963"/>
    </source>
</evidence>
<dbReference type="SMART" id="SM00155">
    <property type="entry name" value="PLDc"/>
    <property type="match status" value="1"/>
</dbReference>
<dbReference type="SUPFAM" id="SSF56024">
    <property type="entry name" value="Phospholipase D/nuclease"/>
    <property type="match status" value="1"/>
</dbReference>
<evidence type="ECO:0000256" key="1">
    <source>
        <dbReference type="ARBA" id="ARBA00022801"/>
    </source>
</evidence>
<feature type="compositionally biased region" description="Polar residues" evidence="6">
    <location>
        <begin position="101"/>
        <end position="117"/>
    </location>
</feature>
<sequence>MSGLILNCLLPFVRPPRTVSVQEAQSLSLNDYLDATFNSAPSIVQDQDTRQGLVGIYENHAKKSGSGPSIQQLFNAARAACAVDHDKDVITWLETLLNASGNNASGHQPNGNHTTGPLTPPVSPPTHHNNNGGVDQSAVFVNPIFFPSEQSFHQLVKTLDGAKKTLDICVYTITDDHLASAIIRAHDRGVKVRIISDNEKAGDLGSDVNRLRDDENIPSRVDKSTSYMHHKFAIIDDALVINGSYNWTKGARFENRENLTLTNYPKAVQGFKGEFERLWAEFA</sequence>
<dbReference type="Pfam" id="PF13091">
    <property type="entry name" value="PLDc_2"/>
    <property type="match status" value="1"/>
</dbReference>
<dbReference type="PANTHER" id="PTHR43856:SF1">
    <property type="entry name" value="MITOCHONDRIAL CARDIOLIPIN HYDROLASE"/>
    <property type="match status" value="1"/>
</dbReference>
<protein>
    <recommendedName>
        <fullName evidence="5">Mitochondrial cardiolipin hydrolase</fullName>
    </recommendedName>
</protein>
<dbReference type="Proteomes" id="UP000827284">
    <property type="component" value="Unassembled WGS sequence"/>
</dbReference>
<dbReference type="PROSITE" id="PS50035">
    <property type="entry name" value="PLD"/>
    <property type="match status" value="1"/>
</dbReference>
<dbReference type="GO" id="GO:0016042">
    <property type="term" value="P:lipid catabolic process"/>
    <property type="evidence" value="ECO:0007669"/>
    <property type="project" value="UniProtKB-KW"/>
</dbReference>
<dbReference type="InterPro" id="IPR001736">
    <property type="entry name" value="PLipase_D/transphosphatidylase"/>
</dbReference>
<evidence type="ECO:0000313" key="9">
    <source>
        <dbReference type="Proteomes" id="UP000827284"/>
    </source>
</evidence>
<dbReference type="Gene3D" id="3.30.870.10">
    <property type="entry name" value="Endonuclease Chain A"/>
    <property type="match status" value="1"/>
</dbReference>
<dbReference type="CDD" id="cd09171">
    <property type="entry name" value="PLDc_vPLD6_like"/>
    <property type="match status" value="1"/>
</dbReference>
<dbReference type="GO" id="GO:0016891">
    <property type="term" value="F:RNA endonuclease activity producing 5'-phosphomonoesters, hydrolytic mechanism"/>
    <property type="evidence" value="ECO:0007669"/>
    <property type="project" value="TreeGrafter"/>
</dbReference>
<evidence type="ECO:0000256" key="5">
    <source>
        <dbReference type="ARBA" id="ARBA00040549"/>
    </source>
</evidence>
<comment type="similarity">
    <text evidence="4">Belongs to the phospholipase D family. MitoPLD/Zucchini subfamily.</text>
</comment>
<comment type="caution">
    <text evidence="8">The sequence shown here is derived from an EMBL/GenBank/DDBJ whole genome shotgun (WGS) entry which is preliminary data.</text>
</comment>
<accession>A0A9P3H6G5</accession>